<evidence type="ECO:0000313" key="8">
    <source>
        <dbReference type="Proteomes" id="UP000178848"/>
    </source>
</evidence>
<proteinExistence type="predicted"/>
<feature type="transmembrane region" description="Helical" evidence="5">
    <location>
        <begin position="78"/>
        <end position="98"/>
    </location>
</feature>
<feature type="transmembrane region" description="Helical" evidence="5">
    <location>
        <begin position="332"/>
        <end position="353"/>
    </location>
</feature>
<dbReference type="PANTHER" id="PTHR37422:SF13">
    <property type="entry name" value="LIPOPOLYSACCHARIDE BIOSYNTHESIS PROTEIN PA4999-RELATED"/>
    <property type="match status" value="1"/>
</dbReference>
<feature type="domain" description="O-antigen ligase-related" evidence="6">
    <location>
        <begin position="178"/>
        <end position="313"/>
    </location>
</feature>
<name>A0A1F8CVQ2_9BACT</name>
<comment type="subcellular location">
    <subcellularLocation>
        <location evidence="1">Membrane</location>
        <topology evidence="1">Multi-pass membrane protein</topology>
    </subcellularLocation>
</comment>
<feature type="transmembrane region" description="Helical" evidence="5">
    <location>
        <begin position="212"/>
        <end position="229"/>
    </location>
</feature>
<feature type="transmembrane region" description="Helical" evidence="5">
    <location>
        <begin position="18"/>
        <end position="40"/>
    </location>
</feature>
<dbReference type="Proteomes" id="UP000178848">
    <property type="component" value="Unassembled WGS sequence"/>
</dbReference>
<keyword evidence="4 5" id="KW-0472">Membrane</keyword>
<feature type="transmembrane region" description="Helical" evidence="5">
    <location>
        <begin position="150"/>
        <end position="169"/>
    </location>
</feature>
<evidence type="ECO:0000256" key="1">
    <source>
        <dbReference type="ARBA" id="ARBA00004141"/>
    </source>
</evidence>
<feature type="transmembrane region" description="Helical" evidence="5">
    <location>
        <begin position="297"/>
        <end position="320"/>
    </location>
</feature>
<gene>
    <name evidence="7" type="ORF">A2361_02895</name>
</gene>
<accession>A0A1F8CVQ2</accession>
<feature type="transmembrane region" description="Helical" evidence="5">
    <location>
        <begin position="52"/>
        <end position="72"/>
    </location>
</feature>
<evidence type="ECO:0000256" key="5">
    <source>
        <dbReference type="SAM" id="Phobius"/>
    </source>
</evidence>
<comment type="caution">
    <text evidence="7">The sequence shown here is derived from an EMBL/GenBank/DDBJ whole genome shotgun (WGS) entry which is preliminary data.</text>
</comment>
<dbReference type="GO" id="GO:0016020">
    <property type="term" value="C:membrane"/>
    <property type="evidence" value="ECO:0007669"/>
    <property type="project" value="UniProtKB-SubCell"/>
</dbReference>
<sequence>MVGWLIFTYLVLFPFGQIIRIGIFHPTDFVSGLFLIFFLFSKFKTPKIYFNLKRFFFVCLFSLVFSLAFFPLEKVGYGALYLLRLTAYSSFFVVLWNFCKENKEIKNKIFNGLLISLIFVAIFGWIQYFFYSDVRGLYEWGWDDHLFRMVGTFLDPGFTGIILVFGFLMSLSKKNLFLILFFLVSIAFTYSRGAYLALIAGSLVYFVMKRQIKELLFVIFIFGSLVIFLPRPAGEGVKLERTSSIQSRLSNYFETLNLIKKSPIFGVGFNNICFAKEKFLGEVDTSSHSCSGADSSLLFIVATVGTVGFLVFIDLVIGALRNASYNTTSNSLLFISSLVAILIDSLFINSLFYPWVMGYLALISATTQT</sequence>
<evidence type="ECO:0000256" key="3">
    <source>
        <dbReference type="ARBA" id="ARBA00022989"/>
    </source>
</evidence>
<reference evidence="7 8" key="1">
    <citation type="journal article" date="2016" name="Nat. Commun.">
        <title>Thousands of microbial genomes shed light on interconnected biogeochemical processes in an aquifer system.</title>
        <authorList>
            <person name="Anantharaman K."/>
            <person name="Brown C.T."/>
            <person name="Hug L.A."/>
            <person name="Sharon I."/>
            <person name="Castelle C.J."/>
            <person name="Probst A.J."/>
            <person name="Thomas B.C."/>
            <person name="Singh A."/>
            <person name="Wilkins M.J."/>
            <person name="Karaoz U."/>
            <person name="Brodie E.L."/>
            <person name="Williams K.H."/>
            <person name="Hubbard S.S."/>
            <person name="Banfield J.F."/>
        </authorList>
    </citation>
    <scope>NUCLEOTIDE SEQUENCE [LARGE SCALE GENOMIC DNA]</scope>
</reference>
<protein>
    <recommendedName>
        <fullName evidence="6">O-antigen ligase-related domain-containing protein</fullName>
    </recommendedName>
</protein>
<evidence type="ECO:0000256" key="4">
    <source>
        <dbReference type="ARBA" id="ARBA00023136"/>
    </source>
</evidence>
<dbReference type="Pfam" id="PF04932">
    <property type="entry name" value="Wzy_C"/>
    <property type="match status" value="1"/>
</dbReference>
<organism evidence="7 8">
    <name type="scientific">Candidatus Woesebacteria bacterium RIFOXYB1_FULL_40_26</name>
    <dbReference type="NCBI Taxonomy" id="1802539"/>
    <lineage>
        <taxon>Bacteria</taxon>
        <taxon>Candidatus Woeseibacteriota</taxon>
    </lineage>
</organism>
<dbReference type="EMBL" id="MGHZ01000034">
    <property type="protein sequence ID" value="OGM80362.1"/>
    <property type="molecule type" value="Genomic_DNA"/>
</dbReference>
<dbReference type="PANTHER" id="PTHR37422">
    <property type="entry name" value="TEICHURONIC ACID BIOSYNTHESIS PROTEIN TUAE"/>
    <property type="match status" value="1"/>
</dbReference>
<dbReference type="InterPro" id="IPR007016">
    <property type="entry name" value="O-antigen_ligase-rel_domated"/>
</dbReference>
<dbReference type="InterPro" id="IPR051533">
    <property type="entry name" value="WaaL-like"/>
</dbReference>
<evidence type="ECO:0000256" key="2">
    <source>
        <dbReference type="ARBA" id="ARBA00022692"/>
    </source>
</evidence>
<keyword evidence="3 5" id="KW-1133">Transmembrane helix</keyword>
<feature type="transmembrane region" description="Helical" evidence="5">
    <location>
        <begin position="176"/>
        <end position="206"/>
    </location>
</feature>
<evidence type="ECO:0000313" key="7">
    <source>
        <dbReference type="EMBL" id="OGM80362.1"/>
    </source>
</evidence>
<feature type="transmembrane region" description="Helical" evidence="5">
    <location>
        <begin position="110"/>
        <end position="130"/>
    </location>
</feature>
<keyword evidence="2 5" id="KW-0812">Transmembrane</keyword>
<evidence type="ECO:0000259" key="6">
    <source>
        <dbReference type="Pfam" id="PF04932"/>
    </source>
</evidence>
<dbReference type="AlphaFoldDB" id="A0A1F8CVQ2"/>